<evidence type="ECO:0000256" key="1">
    <source>
        <dbReference type="ARBA" id="ARBA00004496"/>
    </source>
</evidence>
<dbReference type="GO" id="GO:0032259">
    <property type="term" value="P:methylation"/>
    <property type="evidence" value="ECO:0007669"/>
    <property type="project" value="UniProtKB-KW"/>
</dbReference>
<evidence type="ECO:0000256" key="7">
    <source>
        <dbReference type="ARBA" id="ARBA00022679"/>
    </source>
</evidence>
<dbReference type="EC" id="2.1.1.77" evidence="3"/>
<dbReference type="RefSeq" id="WP_344347166.1">
    <property type="nucleotide sequence ID" value="NZ_BAAASM010000009.1"/>
</dbReference>
<evidence type="ECO:0000256" key="6">
    <source>
        <dbReference type="ARBA" id="ARBA00022603"/>
    </source>
</evidence>
<evidence type="ECO:0000256" key="9">
    <source>
        <dbReference type="ARBA" id="ARBA00030757"/>
    </source>
</evidence>
<comment type="similarity">
    <text evidence="2">Belongs to the methyltransferase superfamily. L-isoaspartyl/D-aspartyl protein methyltransferase family.</text>
</comment>
<dbReference type="EMBL" id="JBHSOE010000003">
    <property type="protein sequence ID" value="MFC5654398.1"/>
    <property type="molecule type" value="Genomic_DNA"/>
</dbReference>
<proteinExistence type="inferred from homology"/>
<organism evidence="12 13">
    <name type="scientific">Streptomyces nogalater</name>
    <dbReference type="NCBI Taxonomy" id="38314"/>
    <lineage>
        <taxon>Bacteria</taxon>
        <taxon>Bacillati</taxon>
        <taxon>Actinomycetota</taxon>
        <taxon>Actinomycetes</taxon>
        <taxon>Kitasatosporales</taxon>
        <taxon>Streptomycetaceae</taxon>
        <taxon>Streptomyces</taxon>
    </lineage>
</organism>
<keyword evidence="5" id="KW-0963">Cytoplasm</keyword>
<reference evidence="13" key="1">
    <citation type="journal article" date="2019" name="Int. J. Syst. Evol. Microbiol.">
        <title>The Global Catalogue of Microorganisms (GCM) 10K type strain sequencing project: providing services to taxonomists for standard genome sequencing and annotation.</title>
        <authorList>
            <consortium name="The Broad Institute Genomics Platform"/>
            <consortium name="The Broad Institute Genome Sequencing Center for Infectious Disease"/>
            <person name="Wu L."/>
            <person name="Ma J."/>
        </authorList>
    </citation>
    <scope>NUCLEOTIDE SEQUENCE [LARGE SCALE GENOMIC DNA]</scope>
    <source>
        <strain evidence="13">KCTC 5701</strain>
    </source>
</reference>
<dbReference type="SUPFAM" id="SSF53335">
    <property type="entry name" value="S-adenosyl-L-methionine-dependent methyltransferases"/>
    <property type="match status" value="1"/>
</dbReference>
<dbReference type="InterPro" id="IPR000682">
    <property type="entry name" value="PCMT"/>
</dbReference>
<evidence type="ECO:0000256" key="11">
    <source>
        <dbReference type="ARBA" id="ARBA00031350"/>
    </source>
</evidence>
<evidence type="ECO:0000256" key="3">
    <source>
        <dbReference type="ARBA" id="ARBA00011890"/>
    </source>
</evidence>
<protein>
    <recommendedName>
        <fullName evidence="4">Protein-L-isoaspartate O-methyltransferase</fullName>
        <ecNumber evidence="3">2.1.1.77</ecNumber>
    </recommendedName>
    <alternativeName>
        <fullName evidence="11">L-isoaspartyl protein carboxyl methyltransferase</fullName>
    </alternativeName>
    <alternativeName>
        <fullName evidence="9">Protein L-isoaspartyl methyltransferase</fullName>
    </alternativeName>
    <alternativeName>
        <fullName evidence="10">Protein-beta-aspartate methyltransferase</fullName>
    </alternativeName>
</protein>
<comment type="subcellular location">
    <subcellularLocation>
        <location evidence="1">Cytoplasm</location>
    </subcellularLocation>
</comment>
<gene>
    <name evidence="12" type="ORF">ACFP3J_02680</name>
</gene>
<evidence type="ECO:0000256" key="2">
    <source>
        <dbReference type="ARBA" id="ARBA00005369"/>
    </source>
</evidence>
<accession>A0ABW0W9K4</accession>
<dbReference type="Proteomes" id="UP001596065">
    <property type="component" value="Unassembled WGS sequence"/>
</dbReference>
<evidence type="ECO:0000313" key="12">
    <source>
        <dbReference type="EMBL" id="MFC5654398.1"/>
    </source>
</evidence>
<name>A0ABW0W9K4_STRNO</name>
<keyword evidence="8" id="KW-0949">S-adenosyl-L-methionine</keyword>
<evidence type="ECO:0000313" key="13">
    <source>
        <dbReference type="Proteomes" id="UP001596065"/>
    </source>
</evidence>
<evidence type="ECO:0000256" key="4">
    <source>
        <dbReference type="ARBA" id="ARBA00013346"/>
    </source>
</evidence>
<evidence type="ECO:0000256" key="5">
    <source>
        <dbReference type="ARBA" id="ARBA00022490"/>
    </source>
</evidence>
<dbReference type="CDD" id="cd02440">
    <property type="entry name" value="AdoMet_MTases"/>
    <property type="match status" value="1"/>
</dbReference>
<keyword evidence="13" id="KW-1185">Reference proteome</keyword>
<dbReference type="PANTHER" id="PTHR11579:SF0">
    <property type="entry name" value="PROTEIN-L-ISOASPARTATE(D-ASPARTATE) O-METHYLTRANSFERASE"/>
    <property type="match status" value="1"/>
</dbReference>
<comment type="caution">
    <text evidence="12">The sequence shown here is derived from an EMBL/GenBank/DDBJ whole genome shotgun (WGS) entry which is preliminary data.</text>
</comment>
<dbReference type="Pfam" id="PF01135">
    <property type="entry name" value="PCMT"/>
    <property type="match status" value="1"/>
</dbReference>
<dbReference type="PANTHER" id="PTHR11579">
    <property type="entry name" value="PROTEIN-L-ISOASPARTATE O-METHYLTRANSFERASE"/>
    <property type="match status" value="1"/>
</dbReference>
<keyword evidence="7" id="KW-0808">Transferase</keyword>
<evidence type="ECO:0000256" key="10">
    <source>
        <dbReference type="ARBA" id="ARBA00031323"/>
    </source>
</evidence>
<dbReference type="Gene3D" id="3.40.50.150">
    <property type="entry name" value="Vaccinia Virus protein VP39"/>
    <property type="match status" value="1"/>
</dbReference>
<dbReference type="GO" id="GO:0008168">
    <property type="term" value="F:methyltransferase activity"/>
    <property type="evidence" value="ECO:0007669"/>
    <property type="project" value="UniProtKB-KW"/>
</dbReference>
<evidence type="ECO:0000256" key="8">
    <source>
        <dbReference type="ARBA" id="ARBA00022691"/>
    </source>
</evidence>
<keyword evidence="6 12" id="KW-0489">Methyltransferase</keyword>
<sequence>MTGHHEAKAGPERLASALIEKAALTSDWLPAYRRAPRHLFVPDVIWPGRAGMNRQDDRVIRGQEPDIWWRAVYTDAPITTQWDDGAHTGPGKGKIPTCSNSMPTIVFSMLAALSVEDGHRVLEIGTGTGWNAALLCHRVGPENVVTVEVDEVSARDARERIRRAGFHPLCVVGDGTEGYPPGAPYDRTIATCSVGSVPRAWIEQTRPGGVVVTPWGPTYGGEAVARLVVGDDGSASGHFVGSSAFMRLRAQRVPRRHVREYLGGRKWPADGVRSLTRLSPDDIGDWAVMFAIGVRVPGAFPWMEEYDDGSYTLWLRDTAVTSWATADCETDRAEFEVYQAGPRRLWDEVETAYRWWERQGRPGFERFGLTVDGDGERVWLDSPDHPVPARRPDGRG</sequence>
<dbReference type="InterPro" id="IPR029063">
    <property type="entry name" value="SAM-dependent_MTases_sf"/>
</dbReference>